<evidence type="ECO:0000256" key="6">
    <source>
        <dbReference type="ARBA" id="ARBA00023002"/>
    </source>
</evidence>
<evidence type="ECO:0000256" key="9">
    <source>
        <dbReference type="PIRSR" id="PIRSR000294-2"/>
    </source>
</evidence>
<feature type="binding site" description="covalent" evidence="8">
    <location>
        <position position="211"/>
    </location>
    <ligand>
        <name>heme c</name>
        <dbReference type="ChEBI" id="CHEBI:61717"/>
        <label>2</label>
    </ligand>
</feature>
<dbReference type="InterPro" id="IPR004852">
    <property type="entry name" value="Di-haem_cyt_c_peroxidsae"/>
</dbReference>
<keyword evidence="6" id="KW-0560">Oxidoreductase</keyword>
<evidence type="ECO:0000256" key="5">
    <source>
        <dbReference type="ARBA" id="ARBA00022764"/>
    </source>
</evidence>
<dbReference type="AlphaFoldDB" id="A0A7X4KJX5"/>
<dbReference type="Pfam" id="PF03150">
    <property type="entry name" value="CCP_MauG"/>
    <property type="match status" value="1"/>
</dbReference>
<evidence type="ECO:0000313" key="13">
    <source>
        <dbReference type="Proteomes" id="UP000450676"/>
    </source>
</evidence>
<comment type="caution">
    <text evidence="12">The sequence shown here is derived from an EMBL/GenBank/DDBJ whole genome shotgun (WGS) entry which is preliminary data.</text>
</comment>
<evidence type="ECO:0000259" key="11">
    <source>
        <dbReference type="PROSITE" id="PS51007"/>
    </source>
</evidence>
<keyword evidence="3 9" id="KW-0479">Metal-binding</keyword>
<feature type="binding site" description="covalent" evidence="8">
    <location>
        <position position="208"/>
    </location>
    <ligand>
        <name>heme c</name>
        <dbReference type="ChEBI" id="CHEBI:61717"/>
        <label>2</label>
    </ligand>
</feature>
<feature type="binding site" description="covalent" evidence="8">
    <location>
        <position position="68"/>
    </location>
    <ligand>
        <name>heme c</name>
        <dbReference type="ChEBI" id="CHEBI:61717"/>
        <label>1</label>
    </ligand>
</feature>
<dbReference type="GO" id="GO:0004130">
    <property type="term" value="F:cytochrome-c peroxidase activity"/>
    <property type="evidence" value="ECO:0007669"/>
    <property type="project" value="TreeGrafter"/>
</dbReference>
<feature type="binding site" description="covalent" evidence="8">
    <location>
        <position position="65"/>
    </location>
    <ligand>
        <name>heme c</name>
        <dbReference type="ChEBI" id="CHEBI:61717"/>
        <label>1</label>
    </ligand>
</feature>
<evidence type="ECO:0000256" key="1">
    <source>
        <dbReference type="ARBA" id="ARBA00004418"/>
    </source>
</evidence>
<dbReference type="PANTHER" id="PTHR30600">
    <property type="entry name" value="CYTOCHROME C PEROXIDASE-RELATED"/>
    <property type="match status" value="1"/>
</dbReference>
<keyword evidence="2 8" id="KW-0349">Heme</keyword>
<organism evidence="12 13">
    <name type="scientific">Pseudoduganella aquatica</name>
    <dbReference type="NCBI Taxonomy" id="2660641"/>
    <lineage>
        <taxon>Bacteria</taxon>
        <taxon>Pseudomonadati</taxon>
        <taxon>Pseudomonadota</taxon>
        <taxon>Betaproteobacteria</taxon>
        <taxon>Burkholderiales</taxon>
        <taxon>Oxalobacteraceae</taxon>
        <taxon>Telluria group</taxon>
        <taxon>Pseudoduganella</taxon>
    </lineage>
</organism>
<dbReference type="SUPFAM" id="SSF46626">
    <property type="entry name" value="Cytochrome c"/>
    <property type="match status" value="2"/>
</dbReference>
<dbReference type="RefSeq" id="WP_161070922.1">
    <property type="nucleotide sequence ID" value="NZ_WWCU01000003.1"/>
</dbReference>
<dbReference type="GO" id="GO:0009055">
    <property type="term" value="F:electron transfer activity"/>
    <property type="evidence" value="ECO:0007669"/>
    <property type="project" value="InterPro"/>
</dbReference>
<dbReference type="PROSITE" id="PS51007">
    <property type="entry name" value="CYTC"/>
    <property type="match status" value="1"/>
</dbReference>
<keyword evidence="5" id="KW-0574">Periplasm</keyword>
<evidence type="ECO:0000256" key="10">
    <source>
        <dbReference type="SAM" id="SignalP"/>
    </source>
</evidence>
<dbReference type="PANTHER" id="PTHR30600:SF7">
    <property type="entry name" value="CYTOCHROME C PEROXIDASE-RELATED"/>
    <property type="match status" value="1"/>
</dbReference>
<evidence type="ECO:0000256" key="8">
    <source>
        <dbReference type="PIRSR" id="PIRSR000294-1"/>
    </source>
</evidence>
<feature type="domain" description="Cytochrome c" evidence="11">
    <location>
        <begin position="43"/>
        <end position="251"/>
    </location>
</feature>
<dbReference type="GO" id="GO:0046872">
    <property type="term" value="F:metal ion binding"/>
    <property type="evidence" value="ECO:0007669"/>
    <property type="project" value="UniProtKB-KW"/>
</dbReference>
<reference evidence="12 13" key="1">
    <citation type="submission" date="2019-12" db="EMBL/GenBank/DDBJ databases">
        <title>Novel species isolated from a subtropical stream in China.</title>
        <authorList>
            <person name="Lu H."/>
        </authorList>
    </citation>
    <scope>NUCLEOTIDE SEQUENCE [LARGE SCALE GENOMIC DNA]</scope>
    <source>
        <strain evidence="12 13">FT127W</strain>
    </source>
</reference>
<dbReference type="PIRSF" id="PIRSF000294">
    <property type="entry name" value="Cytochrome-c_peroxidase"/>
    <property type="match status" value="1"/>
</dbReference>
<comment type="PTM">
    <text evidence="8">Binds 2 heme groups per subunit.</text>
</comment>
<evidence type="ECO:0000313" key="12">
    <source>
        <dbReference type="EMBL" id="MYN06534.1"/>
    </source>
</evidence>
<feature type="signal peptide" evidence="10">
    <location>
        <begin position="1"/>
        <end position="24"/>
    </location>
</feature>
<keyword evidence="13" id="KW-1185">Reference proteome</keyword>
<feature type="binding site" description="axial binding residue" evidence="9">
    <location>
        <position position="69"/>
    </location>
    <ligand>
        <name>heme c</name>
        <dbReference type="ChEBI" id="CHEBI:61717"/>
        <label>1</label>
    </ligand>
    <ligandPart>
        <name>Fe</name>
        <dbReference type="ChEBI" id="CHEBI:18248"/>
    </ligandPart>
</feature>
<feature type="chain" id="PRO_5030780302" evidence="10">
    <location>
        <begin position="25"/>
        <end position="320"/>
    </location>
</feature>
<evidence type="ECO:0000256" key="4">
    <source>
        <dbReference type="ARBA" id="ARBA00022729"/>
    </source>
</evidence>
<dbReference type="InterPro" id="IPR009056">
    <property type="entry name" value="Cyt_c-like_dom"/>
</dbReference>
<evidence type="ECO:0000256" key="7">
    <source>
        <dbReference type="ARBA" id="ARBA00023004"/>
    </source>
</evidence>
<dbReference type="InterPro" id="IPR036909">
    <property type="entry name" value="Cyt_c-like_dom_sf"/>
</dbReference>
<dbReference type="InterPro" id="IPR026259">
    <property type="entry name" value="MauG/Cytc_peroxidase"/>
</dbReference>
<gene>
    <name evidence="12" type="ORF">GTP77_04205</name>
</gene>
<dbReference type="Proteomes" id="UP000450676">
    <property type="component" value="Unassembled WGS sequence"/>
</dbReference>
<evidence type="ECO:0000256" key="2">
    <source>
        <dbReference type="ARBA" id="ARBA00022617"/>
    </source>
</evidence>
<comment type="cofactor">
    <cofactor evidence="8">
        <name>heme</name>
        <dbReference type="ChEBI" id="CHEBI:30413"/>
    </cofactor>
    <text evidence="8">Binds 2 heme groups.</text>
</comment>
<keyword evidence="4 10" id="KW-0732">Signal</keyword>
<dbReference type="GO" id="GO:0020037">
    <property type="term" value="F:heme binding"/>
    <property type="evidence" value="ECO:0007669"/>
    <property type="project" value="InterPro"/>
</dbReference>
<protein>
    <submittedName>
        <fullName evidence="12">C-type cytochrome</fullName>
    </submittedName>
</protein>
<dbReference type="InterPro" id="IPR051395">
    <property type="entry name" value="Cytochrome_c_Peroxidase/MauG"/>
</dbReference>
<evidence type="ECO:0000256" key="3">
    <source>
        <dbReference type="ARBA" id="ARBA00022723"/>
    </source>
</evidence>
<dbReference type="Gene3D" id="1.10.760.10">
    <property type="entry name" value="Cytochrome c-like domain"/>
    <property type="match status" value="2"/>
</dbReference>
<dbReference type="GO" id="GO:0042597">
    <property type="term" value="C:periplasmic space"/>
    <property type="evidence" value="ECO:0007669"/>
    <property type="project" value="UniProtKB-SubCell"/>
</dbReference>
<comment type="subcellular location">
    <subcellularLocation>
        <location evidence="1">Periplasm</location>
    </subcellularLocation>
</comment>
<feature type="binding site" description="axial binding residue" evidence="9">
    <location>
        <position position="212"/>
    </location>
    <ligand>
        <name>heme c</name>
        <dbReference type="ChEBI" id="CHEBI:61717"/>
        <label>2</label>
    </ligand>
    <ligandPart>
        <name>Fe</name>
        <dbReference type="ChEBI" id="CHEBI:18248"/>
    </ligandPart>
</feature>
<keyword evidence="7 9" id="KW-0408">Iron</keyword>
<sequence>MSASRFASRFLSAALALVCAPALAGPSGEPIQPVPQSLRQNPAQAALGRRLFSDPRLSVNGRVSCASCHDLARGGADSRGVSLGLDDKPAALNAPTVLNAALNFKQFWNGRADTLEAQIGLVVENPAEMGSRWPDVVRKVQQDAGYRSGFAAAYKDGVTRANIEHALASFERTLITPNSRFDRYLRGEHGALSAAEKAGYARFKQYGCVACHQGVNVGGNMFQKFGVMEDYAGRRGAAARQDSGRYALSGSEEDRYVFKVPSLRNVARTAPYFHDGSAATLEQAIDIMFKYQLGRPGSPEDKALIAQFLATLNAQPAGQP</sequence>
<dbReference type="EMBL" id="WWCU01000003">
    <property type="protein sequence ID" value="MYN06534.1"/>
    <property type="molecule type" value="Genomic_DNA"/>
</dbReference>
<accession>A0A7X4KJX5</accession>
<feature type="binding site" description="axial binding residue" evidence="9">
    <location>
        <position position="288"/>
    </location>
    <ligand>
        <name>heme c</name>
        <dbReference type="ChEBI" id="CHEBI:61717"/>
        <label>2</label>
    </ligand>
    <ligandPart>
        <name>Fe</name>
        <dbReference type="ChEBI" id="CHEBI:18248"/>
    </ligandPart>
</feature>
<name>A0A7X4KJX5_9BURK</name>
<proteinExistence type="predicted"/>